<keyword evidence="6 8" id="KW-1133">Transmembrane helix</keyword>
<comment type="similarity">
    <text evidence="2">Belongs to the GRP transporter (TC 2.A.7.5) family.</text>
</comment>
<keyword evidence="4 9" id="KW-0762">Sugar transport</keyword>
<dbReference type="PANTHER" id="PTHR16119:SF17">
    <property type="entry name" value="TRANSMEMBRANE PROTEIN 144"/>
    <property type="match status" value="1"/>
</dbReference>
<name>A0ABU8SJF6_9LACO</name>
<dbReference type="EMBL" id="JAWMWH010000001">
    <property type="protein sequence ID" value="MEJ6400016.1"/>
    <property type="molecule type" value="Genomic_DNA"/>
</dbReference>
<sequence>MALLIGLLPAILWGVGPLIATKAGGRPIDQLIGTVYGQIIVGIVLFIVFRPSISLSGFIWCFAGGALWAIAQLMQFAAFTKMNVSTAMPISTGLQLVEIPLIGVIVWGEWGSATAKLIGFISILVLIVGISLTSIQDGSVVRPKMDYKSGLTLLIVGSLGYTACSVFPRVPNASGLASLFPQTLGMFFGGVVLGLILKSRDHKPLFFTKPTIKSTSIGIAGGFGVLAYLTSLNLNGVATAFPLTQLNVIISTLGGIVILKEHKNKKELIFTVIGLILVIASAFMISRLD</sequence>
<reference evidence="9 10" key="1">
    <citation type="submission" date="2023-10" db="EMBL/GenBank/DDBJ databases">
        <title>Nicoliella lavandulae sp. nov. isolated from Lavandula angustifolia flowers.</title>
        <authorList>
            <person name="Alcantara C."/>
            <person name="Zuniga M."/>
            <person name="Landete J.M."/>
            <person name="Monedero V."/>
        </authorList>
    </citation>
    <scope>NUCLEOTIDE SEQUENCE [LARGE SCALE GENOMIC DNA]</scope>
    <source>
        <strain evidence="9 10">Es01</strain>
    </source>
</reference>
<dbReference type="SUPFAM" id="SSF103481">
    <property type="entry name" value="Multidrug resistance efflux transporter EmrE"/>
    <property type="match status" value="2"/>
</dbReference>
<evidence type="ECO:0000256" key="1">
    <source>
        <dbReference type="ARBA" id="ARBA00004651"/>
    </source>
</evidence>
<dbReference type="CDD" id="cd23111">
    <property type="entry name" value="ribose_uptake_RbsU"/>
    <property type="match status" value="1"/>
</dbReference>
<dbReference type="Proteomes" id="UP001370590">
    <property type="component" value="Unassembled WGS sequence"/>
</dbReference>
<organism evidence="9 10">
    <name type="scientific">Nicoliella lavandulae</name>
    <dbReference type="NCBI Taxonomy" id="3082954"/>
    <lineage>
        <taxon>Bacteria</taxon>
        <taxon>Bacillati</taxon>
        <taxon>Bacillota</taxon>
        <taxon>Bacilli</taxon>
        <taxon>Lactobacillales</taxon>
        <taxon>Lactobacillaceae</taxon>
        <taxon>Nicoliella</taxon>
    </lineage>
</organism>
<dbReference type="Pfam" id="PF06800">
    <property type="entry name" value="Sugar_transport"/>
    <property type="match status" value="1"/>
</dbReference>
<evidence type="ECO:0000313" key="9">
    <source>
        <dbReference type="EMBL" id="MEJ6400016.1"/>
    </source>
</evidence>
<comment type="caution">
    <text evidence="9">The sequence shown here is derived from an EMBL/GenBank/DDBJ whole genome shotgun (WGS) entry which is preliminary data.</text>
</comment>
<feature type="transmembrane region" description="Helical" evidence="8">
    <location>
        <begin position="147"/>
        <end position="170"/>
    </location>
</feature>
<dbReference type="PANTHER" id="PTHR16119">
    <property type="entry name" value="TRANSMEMBRANE PROTEIN 144"/>
    <property type="match status" value="1"/>
</dbReference>
<dbReference type="Gene3D" id="1.10.3730.20">
    <property type="match status" value="1"/>
</dbReference>
<accession>A0ABU8SJF6</accession>
<feature type="transmembrane region" description="Helical" evidence="8">
    <location>
        <begin position="117"/>
        <end position="135"/>
    </location>
</feature>
<evidence type="ECO:0000256" key="2">
    <source>
        <dbReference type="ARBA" id="ARBA00006117"/>
    </source>
</evidence>
<feature type="transmembrane region" description="Helical" evidence="8">
    <location>
        <begin position="268"/>
        <end position="286"/>
    </location>
</feature>
<evidence type="ECO:0000256" key="7">
    <source>
        <dbReference type="ARBA" id="ARBA00023136"/>
    </source>
</evidence>
<evidence type="ECO:0000256" key="5">
    <source>
        <dbReference type="ARBA" id="ARBA00022692"/>
    </source>
</evidence>
<feature type="transmembrane region" description="Helical" evidence="8">
    <location>
        <begin position="176"/>
        <end position="197"/>
    </location>
</feature>
<protein>
    <submittedName>
        <fullName evidence="9">GRP family sugar transporter</fullName>
    </submittedName>
</protein>
<feature type="transmembrane region" description="Helical" evidence="8">
    <location>
        <begin position="30"/>
        <end position="49"/>
    </location>
</feature>
<dbReference type="InterPro" id="IPR010651">
    <property type="entry name" value="Sugar_transport"/>
</dbReference>
<dbReference type="RefSeq" id="WP_339959841.1">
    <property type="nucleotide sequence ID" value="NZ_JAWMWH010000001.1"/>
</dbReference>
<dbReference type="InterPro" id="IPR037185">
    <property type="entry name" value="EmrE-like"/>
</dbReference>
<evidence type="ECO:0000256" key="4">
    <source>
        <dbReference type="ARBA" id="ARBA00022597"/>
    </source>
</evidence>
<keyword evidence="7 8" id="KW-0472">Membrane</keyword>
<comment type="subcellular location">
    <subcellularLocation>
        <location evidence="1">Cell membrane</location>
        <topology evidence="1">Multi-pass membrane protein</topology>
    </subcellularLocation>
</comment>
<evidence type="ECO:0000313" key="10">
    <source>
        <dbReference type="Proteomes" id="UP001370590"/>
    </source>
</evidence>
<feature type="transmembrane region" description="Helical" evidence="8">
    <location>
        <begin position="58"/>
        <end position="79"/>
    </location>
</feature>
<proteinExistence type="inferred from homology"/>
<evidence type="ECO:0000256" key="6">
    <source>
        <dbReference type="ARBA" id="ARBA00022989"/>
    </source>
</evidence>
<feature type="transmembrane region" description="Helical" evidence="8">
    <location>
        <begin position="240"/>
        <end position="259"/>
    </location>
</feature>
<evidence type="ECO:0000256" key="3">
    <source>
        <dbReference type="ARBA" id="ARBA00022448"/>
    </source>
</evidence>
<keyword evidence="10" id="KW-1185">Reference proteome</keyword>
<gene>
    <name evidence="9" type="ORF">R4146_02310</name>
</gene>
<keyword evidence="5 8" id="KW-0812">Transmembrane</keyword>
<evidence type="ECO:0000256" key="8">
    <source>
        <dbReference type="SAM" id="Phobius"/>
    </source>
</evidence>
<keyword evidence="3" id="KW-0813">Transport</keyword>